<dbReference type="InterPro" id="IPR001962">
    <property type="entry name" value="Asn_synthase"/>
</dbReference>
<dbReference type="SUPFAM" id="SSF56235">
    <property type="entry name" value="N-terminal nucleophile aminohydrolases (Ntn hydrolases)"/>
    <property type="match status" value="1"/>
</dbReference>
<dbReference type="EC" id="6.3.5.4" evidence="3"/>
<evidence type="ECO:0000256" key="5">
    <source>
        <dbReference type="ARBA" id="ARBA00022840"/>
    </source>
</evidence>
<dbReference type="InterPro" id="IPR029055">
    <property type="entry name" value="Ntn_hydrolases_N"/>
</dbReference>
<evidence type="ECO:0000313" key="10">
    <source>
        <dbReference type="EMBL" id="RPF71534.1"/>
    </source>
</evidence>
<gene>
    <name evidence="10" type="ORF">EG799_07825</name>
</gene>
<dbReference type="Proteomes" id="UP000275232">
    <property type="component" value="Unassembled WGS sequence"/>
</dbReference>
<dbReference type="CDD" id="cd01991">
    <property type="entry name" value="Asn_synthase_B_C"/>
    <property type="match status" value="1"/>
</dbReference>
<dbReference type="PROSITE" id="PS51278">
    <property type="entry name" value="GATASE_TYPE_2"/>
    <property type="match status" value="1"/>
</dbReference>
<evidence type="ECO:0000256" key="4">
    <source>
        <dbReference type="ARBA" id="ARBA00022741"/>
    </source>
</evidence>
<dbReference type="GO" id="GO:0004066">
    <property type="term" value="F:asparagine synthase (glutamine-hydrolyzing) activity"/>
    <property type="evidence" value="ECO:0007669"/>
    <property type="project" value="UniProtKB-EC"/>
</dbReference>
<sequence>MSGIAAIFRRDGASLEPSVVEAMTDAMAYRGPDGISHWHGHGAAIGFCALHTTRQCAQSRQPLQDEAGDLVLAFAGYLANRDDLLRDLEQSGHVRPGRSDAELVMSGWRRWGTDLPRRLEGEFAFVVWDARRRMAYAARDHQGLRPLLYRWDGQTLVIASDMAALLAGLADPPALNEGYLAEIMADEWWSLDETVWSGVKRLEQAYSLTLRDGDLRLEEYWRLPASDRIRYQREEDYVEHYRQLLNECVGHAARTHRPLACEVSGGLDSSAVFAVAHNLEQEGRLPAPALRGYTLTGEPGSAADEIAYVEAIEDHLGVSIARAPLVFPDLFWFAERARDDRDMPMYPNSAMSLELEERMAADGCRVALNGHGGDHWLDGSRRYYRELVRERDWRNLKSRYADDAADLGAYRAIRLLLRLGLGQFLPPALKRFARRVTGEMPPGETGRAHWLDEPSRREVMRRAERYLDTLDRNESVSFRQRKHRSGALAMALELRERQLARNGLSSRSPMLSRRFIEFSAATPEHIRLRGRTRKFVHRRAMTGLLPPGVIARVDKAEFSETYYRHIPALKQRYISAPHHQGAAEILKINAIPELFADYCVAAIDEKPLWPLWGVYVGEILTELDASLR</sequence>
<dbReference type="PIRSF" id="PIRSF001589">
    <property type="entry name" value="Asn_synthetase_glu-h"/>
    <property type="match status" value="1"/>
</dbReference>
<protein>
    <recommendedName>
        <fullName evidence="3">asparagine synthase (glutamine-hydrolyzing)</fullName>
        <ecNumber evidence="3">6.3.5.4</ecNumber>
    </recommendedName>
</protein>
<dbReference type="RefSeq" id="WP_123880084.1">
    <property type="nucleotide sequence ID" value="NZ_RPFZ01000001.1"/>
</dbReference>
<dbReference type="InterPro" id="IPR051786">
    <property type="entry name" value="ASN_synthetase/amidase"/>
</dbReference>
<comment type="similarity">
    <text evidence="2">Belongs to the asparagine synthetase family.</text>
</comment>
<dbReference type="Pfam" id="PF00733">
    <property type="entry name" value="Asn_synthase"/>
    <property type="match status" value="1"/>
</dbReference>
<feature type="domain" description="Glutamine amidotransferase type-2" evidence="9">
    <location>
        <begin position="2"/>
        <end position="186"/>
    </location>
</feature>
<evidence type="ECO:0000256" key="7">
    <source>
        <dbReference type="ARBA" id="ARBA00048741"/>
    </source>
</evidence>
<feature type="binding site" evidence="8">
    <location>
        <position position="100"/>
    </location>
    <ligand>
        <name>L-glutamine</name>
        <dbReference type="ChEBI" id="CHEBI:58359"/>
    </ligand>
</feature>
<keyword evidence="5 8" id="KW-0067">ATP-binding</keyword>
<dbReference type="GO" id="GO:0005524">
    <property type="term" value="F:ATP binding"/>
    <property type="evidence" value="ECO:0007669"/>
    <property type="project" value="UniProtKB-KW"/>
</dbReference>
<proteinExistence type="inferred from homology"/>
<evidence type="ECO:0000256" key="8">
    <source>
        <dbReference type="PIRSR" id="PIRSR001589-2"/>
    </source>
</evidence>
<reference evidence="10 11" key="1">
    <citation type="submission" date="2018-11" db="EMBL/GenBank/DDBJ databases">
        <title>Erythrobacter spongiae sp. nov., isolated from a marine sponge.</title>
        <authorList>
            <person name="Zhuang L."/>
            <person name="Luo L."/>
        </authorList>
    </citation>
    <scope>NUCLEOTIDE SEQUENCE [LARGE SCALE GENOMIC DNA]</scope>
    <source>
        <strain evidence="10 11">HN-E23</strain>
    </source>
</reference>
<dbReference type="Gene3D" id="3.40.50.620">
    <property type="entry name" value="HUPs"/>
    <property type="match status" value="2"/>
</dbReference>
<dbReference type="InterPro" id="IPR033738">
    <property type="entry name" value="AsnB_N"/>
</dbReference>
<dbReference type="Gene3D" id="3.60.20.10">
    <property type="entry name" value="Glutamine Phosphoribosylpyrophosphate, subunit 1, domain 1"/>
    <property type="match status" value="1"/>
</dbReference>
<dbReference type="AlphaFoldDB" id="A0A3N5CR49"/>
<dbReference type="GO" id="GO:0006529">
    <property type="term" value="P:asparagine biosynthetic process"/>
    <property type="evidence" value="ECO:0007669"/>
    <property type="project" value="InterPro"/>
</dbReference>
<evidence type="ECO:0000313" key="11">
    <source>
        <dbReference type="Proteomes" id="UP000275232"/>
    </source>
</evidence>
<evidence type="ECO:0000256" key="3">
    <source>
        <dbReference type="ARBA" id="ARBA00012737"/>
    </source>
</evidence>
<evidence type="ECO:0000256" key="2">
    <source>
        <dbReference type="ARBA" id="ARBA00005752"/>
    </source>
</evidence>
<dbReference type="OrthoDB" id="9763290at2"/>
<dbReference type="InterPro" id="IPR017932">
    <property type="entry name" value="GATase_2_dom"/>
</dbReference>
<keyword evidence="4 8" id="KW-0547">Nucleotide-binding</keyword>
<dbReference type="CDD" id="cd00712">
    <property type="entry name" value="AsnB"/>
    <property type="match status" value="1"/>
</dbReference>
<comment type="pathway">
    <text evidence="1">Amino-acid biosynthesis; L-asparagine biosynthesis; L-asparagine from L-aspartate (L-Gln route): step 1/1.</text>
</comment>
<keyword evidence="11" id="KW-1185">Reference proteome</keyword>
<accession>A0A3N5CR49</accession>
<keyword evidence="6" id="KW-0315">Glutamine amidotransferase</keyword>
<organism evidence="10 11">
    <name type="scientific">Aurantiacibacter spongiae</name>
    <dbReference type="NCBI Taxonomy" id="2488860"/>
    <lineage>
        <taxon>Bacteria</taxon>
        <taxon>Pseudomonadati</taxon>
        <taxon>Pseudomonadota</taxon>
        <taxon>Alphaproteobacteria</taxon>
        <taxon>Sphingomonadales</taxon>
        <taxon>Erythrobacteraceae</taxon>
        <taxon>Aurantiacibacter</taxon>
    </lineage>
</organism>
<dbReference type="PANTHER" id="PTHR43284:SF1">
    <property type="entry name" value="ASPARAGINE SYNTHETASE"/>
    <property type="match status" value="1"/>
</dbReference>
<dbReference type="Pfam" id="PF13537">
    <property type="entry name" value="GATase_7"/>
    <property type="match status" value="1"/>
</dbReference>
<evidence type="ECO:0000256" key="6">
    <source>
        <dbReference type="ARBA" id="ARBA00022962"/>
    </source>
</evidence>
<dbReference type="PANTHER" id="PTHR43284">
    <property type="entry name" value="ASPARAGINE SYNTHETASE (GLUTAMINE-HYDROLYZING)"/>
    <property type="match status" value="1"/>
</dbReference>
<dbReference type="SUPFAM" id="SSF52402">
    <property type="entry name" value="Adenine nucleotide alpha hydrolases-like"/>
    <property type="match status" value="1"/>
</dbReference>
<evidence type="ECO:0000259" key="9">
    <source>
        <dbReference type="PROSITE" id="PS51278"/>
    </source>
</evidence>
<dbReference type="InterPro" id="IPR014729">
    <property type="entry name" value="Rossmann-like_a/b/a_fold"/>
</dbReference>
<dbReference type="EMBL" id="RPFZ01000001">
    <property type="protein sequence ID" value="RPF71534.1"/>
    <property type="molecule type" value="Genomic_DNA"/>
</dbReference>
<name>A0A3N5CR49_9SPHN</name>
<evidence type="ECO:0000256" key="1">
    <source>
        <dbReference type="ARBA" id="ARBA00005187"/>
    </source>
</evidence>
<dbReference type="InterPro" id="IPR006426">
    <property type="entry name" value="Asn_synth_AEB"/>
</dbReference>
<dbReference type="GO" id="GO:0005829">
    <property type="term" value="C:cytosol"/>
    <property type="evidence" value="ECO:0007669"/>
    <property type="project" value="TreeGrafter"/>
</dbReference>
<comment type="catalytic activity">
    <reaction evidence="7">
        <text>L-aspartate + L-glutamine + ATP + H2O = L-asparagine + L-glutamate + AMP + diphosphate + H(+)</text>
        <dbReference type="Rhea" id="RHEA:12228"/>
        <dbReference type="ChEBI" id="CHEBI:15377"/>
        <dbReference type="ChEBI" id="CHEBI:15378"/>
        <dbReference type="ChEBI" id="CHEBI:29985"/>
        <dbReference type="ChEBI" id="CHEBI:29991"/>
        <dbReference type="ChEBI" id="CHEBI:30616"/>
        <dbReference type="ChEBI" id="CHEBI:33019"/>
        <dbReference type="ChEBI" id="CHEBI:58048"/>
        <dbReference type="ChEBI" id="CHEBI:58359"/>
        <dbReference type="ChEBI" id="CHEBI:456215"/>
        <dbReference type="EC" id="6.3.5.4"/>
    </reaction>
</comment>
<comment type="caution">
    <text evidence="10">The sequence shown here is derived from an EMBL/GenBank/DDBJ whole genome shotgun (WGS) entry which is preliminary data.</text>
</comment>